<evidence type="ECO:0000256" key="1">
    <source>
        <dbReference type="SAM" id="SignalP"/>
    </source>
</evidence>
<gene>
    <name evidence="2" type="ORF">ZT3D7_G4803</name>
</gene>
<feature type="signal peptide" evidence="1">
    <location>
        <begin position="1"/>
        <end position="21"/>
    </location>
</feature>
<sequence>MQISQMSIVLLSIASTALAGAATCDRTKGVFGFCHGEVNLPCANNSPCIADSGHNPPLPCNYDVYNRFQALCFNQS</sequence>
<protein>
    <recommendedName>
        <fullName evidence="4">CBM1 domain-containing protein</fullName>
    </recommendedName>
</protein>
<reference evidence="2 3" key="1">
    <citation type="submission" date="2016-06" db="EMBL/GenBank/DDBJ databases">
        <authorList>
            <person name="Kjaerup R.B."/>
            <person name="Dalgaard T.S."/>
            <person name="Juul-Madsen H.R."/>
        </authorList>
    </citation>
    <scope>NUCLEOTIDE SEQUENCE [LARGE SCALE GENOMIC DNA]</scope>
</reference>
<proteinExistence type="predicted"/>
<evidence type="ECO:0008006" key="4">
    <source>
        <dbReference type="Google" id="ProtNLM"/>
    </source>
</evidence>
<evidence type="ECO:0000313" key="2">
    <source>
        <dbReference type="EMBL" id="SMQ49652.1"/>
    </source>
</evidence>
<feature type="chain" id="PRO_5010864119" description="CBM1 domain-containing protein" evidence="1">
    <location>
        <begin position="22"/>
        <end position="76"/>
    </location>
</feature>
<keyword evidence="1" id="KW-0732">Signal</keyword>
<dbReference type="AlphaFoldDB" id="A0A1X7RQD2"/>
<evidence type="ECO:0000313" key="3">
    <source>
        <dbReference type="Proteomes" id="UP000215127"/>
    </source>
</evidence>
<dbReference type="Proteomes" id="UP000215127">
    <property type="component" value="Chromosome 4"/>
</dbReference>
<keyword evidence="3" id="KW-1185">Reference proteome</keyword>
<organism evidence="2 3">
    <name type="scientific">Zymoseptoria tritici (strain ST99CH_3D7)</name>
    <dbReference type="NCBI Taxonomy" id="1276538"/>
    <lineage>
        <taxon>Eukaryota</taxon>
        <taxon>Fungi</taxon>
        <taxon>Dikarya</taxon>
        <taxon>Ascomycota</taxon>
        <taxon>Pezizomycotina</taxon>
        <taxon>Dothideomycetes</taxon>
        <taxon>Dothideomycetidae</taxon>
        <taxon>Mycosphaerellales</taxon>
        <taxon>Mycosphaerellaceae</taxon>
        <taxon>Zymoseptoria</taxon>
    </lineage>
</organism>
<accession>A0A1X7RQD2</accession>
<dbReference type="EMBL" id="LT853695">
    <property type="protein sequence ID" value="SMQ49652.1"/>
    <property type="molecule type" value="Genomic_DNA"/>
</dbReference>
<name>A0A1X7RQD2_ZYMT9</name>